<dbReference type="Pfam" id="PF20152">
    <property type="entry name" value="DUF6534"/>
    <property type="match status" value="1"/>
</dbReference>
<dbReference type="PANTHER" id="PTHR40465">
    <property type="entry name" value="CHROMOSOME 1, WHOLE GENOME SHOTGUN SEQUENCE"/>
    <property type="match status" value="1"/>
</dbReference>
<dbReference type="PANTHER" id="PTHR40465:SF1">
    <property type="entry name" value="DUF6534 DOMAIN-CONTAINING PROTEIN"/>
    <property type="match status" value="1"/>
</dbReference>
<dbReference type="InterPro" id="IPR045339">
    <property type="entry name" value="DUF6534"/>
</dbReference>
<name>A0A4Q9NFA1_9APHY</name>
<protein>
    <submittedName>
        <fullName evidence="1">Uncharacterized protein</fullName>
    </submittedName>
</protein>
<accession>A0A4Q9NFA1</accession>
<keyword evidence="2" id="KW-1185">Reference proteome</keyword>
<evidence type="ECO:0000313" key="2">
    <source>
        <dbReference type="Proteomes" id="UP000292082"/>
    </source>
</evidence>
<proteinExistence type="predicted"/>
<dbReference type="Proteomes" id="UP000292082">
    <property type="component" value="Unassembled WGS sequence"/>
</dbReference>
<organism evidence="1 2">
    <name type="scientific">Dichomitus squalens</name>
    <dbReference type="NCBI Taxonomy" id="114155"/>
    <lineage>
        <taxon>Eukaryota</taxon>
        <taxon>Fungi</taxon>
        <taxon>Dikarya</taxon>
        <taxon>Basidiomycota</taxon>
        <taxon>Agaricomycotina</taxon>
        <taxon>Agaricomycetes</taxon>
        <taxon>Polyporales</taxon>
        <taxon>Polyporaceae</taxon>
        <taxon>Dichomitus</taxon>
    </lineage>
</organism>
<reference evidence="1 2" key="1">
    <citation type="submission" date="2019-01" db="EMBL/GenBank/DDBJ databases">
        <title>Draft genome sequences of three monokaryotic isolates of the white-rot basidiomycete fungus Dichomitus squalens.</title>
        <authorList>
            <consortium name="DOE Joint Genome Institute"/>
            <person name="Lopez S.C."/>
            <person name="Andreopoulos B."/>
            <person name="Pangilinan J."/>
            <person name="Lipzen A."/>
            <person name="Riley R."/>
            <person name="Ahrendt S."/>
            <person name="Ng V."/>
            <person name="Barry K."/>
            <person name="Daum C."/>
            <person name="Grigoriev I.V."/>
            <person name="Hilden K.S."/>
            <person name="Makela M.R."/>
            <person name="de Vries R.P."/>
        </authorList>
    </citation>
    <scope>NUCLEOTIDE SEQUENCE [LARGE SCALE GENOMIC DNA]</scope>
    <source>
        <strain evidence="1 2">CBS 464.89</strain>
    </source>
</reference>
<gene>
    <name evidence="1" type="ORF">BD310DRAFT_951352</name>
</gene>
<evidence type="ECO:0000313" key="1">
    <source>
        <dbReference type="EMBL" id="TBU54608.1"/>
    </source>
</evidence>
<dbReference type="AlphaFoldDB" id="A0A4Q9NFA1"/>
<dbReference type="EMBL" id="ML145185">
    <property type="protein sequence ID" value="TBU54608.1"/>
    <property type="molecule type" value="Genomic_DNA"/>
</dbReference>
<sequence>MSPASLTPLRRLDGSHADASLDDTFGAVLLGTFFALMLYGVTLQQAYRYHVLYPSDRLLLKFAVGTLDSVPRDCLNLILYLVMLLQVYATVILETVHMAFSCHTSYYYLVIGFADPSILQHPVHFFAHRAYVFGKRFRVWVSLAILFLMGEFGVHVWIDDNHAHLPVSAGFCVASSLMKAFTPFARISLSDRGFSAFVRYTWIIATASAMAVCADGILTTVLIMALLQGRSSLKRTNSTLDVLVLYTITTGEFVEVRFPSYLTFPLGLLTSVSMLLLFVFVVLRPADLIYTGVSLVSTKLYANMLLAALNSRQSLRDQVNLNIGGTEIFGTHVQQSRTPFDQSVAIELPDISDQPGDDDGFRLSTVEIEDHGSNFSCKDAVDVEARYSPKPEPGSPCHSA</sequence>
<dbReference type="STRING" id="114155.A0A4Q9NFA1"/>